<protein>
    <recommendedName>
        <fullName evidence="3">Htaa domain protein</fullName>
    </recommendedName>
</protein>
<dbReference type="OrthoDB" id="3447380at2"/>
<evidence type="ECO:0000313" key="1">
    <source>
        <dbReference type="EMBL" id="ACY95729.1"/>
    </source>
</evidence>
<name>D1AEB3_THECD</name>
<dbReference type="eggNOG" id="COG3757">
    <property type="taxonomic scope" value="Bacteria"/>
</dbReference>
<sequence length="452" mass="49521">MRRLLIAPVAAAALVAGSPSVPGPLPGIAMAAADEVKPAVTKFTEFQVTPTEVDAADGLVRFSGRLVHLDADGAERPVAGVPLLLSYGVPEEELVTDSDGRFAGSVYVHHSSVSLHVRYQRTADSPYRNAVSPSVPVTVTGSAETRLSIRVTPGDKIFAQDTAQVSGKAEWRRVTGQWLPLKGHTVRVMCGTDGQSVRTALDGTYAIPFTVRRRCNFYVHYPSHEPQTLLSSTASARPTPEVHVRTRFADVEWPRAVERGKRILVTGYLYGNEDAGFSPVRGARVRLEFSPDGRRWKHAGDSPVSEESHFELSALAPGKGYWRIRTLQVPSYCTSPGVLRSALIPVKDRTRFTGFNASPEPVRKGAAITVKGTLQRRTPAGVWKAFGKRAVTIEFRPKGSGTWRRLRTVKTNAKGRVLTRFKAVRDGYWRLSFAEAPLFFGSRSAADYVDVR</sequence>
<dbReference type="STRING" id="471852.Tcur_0122"/>
<keyword evidence="2" id="KW-1185">Reference proteome</keyword>
<dbReference type="RefSeq" id="WP_012850513.1">
    <property type="nucleotide sequence ID" value="NC_013510.1"/>
</dbReference>
<dbReference type="AlphaFoldDB" id="D1AEB3"/>
<organism evidence="1 2">
    <name type="scientific">Thermomonospora curvata (strain ATCC 19995 / DSM 43183 / JCM 3096 / KCTC 9072 / NBRC 15933 / NCIMB 10081 / Henssen B9)</name>
    <dbReference type="NCBI Taxonomy" id="471852"/>
    <lineage>
        <taxon>Bacteria</taxon>
        <taxon>Bacillati</taxon>
        <taxon>Actinomycetota</taxon>
        <taxon>Actinomycetes</taxon>
        <taxon>Streptosporangiales</taxon>
        <taxon>Thermomonosporaceae</taxon>
        <taxon>Thermomonospora</taxon>
    </lineage>
</organism>
<evidence type="ECO:0008006" key="3">
    <source>
        <dbReference type="Google" id="ProtNLM"/>
    </source>
</evidence>
<gene>
    <name evidence="1" type="ordered locus">Tcur_0122</name>
</gene>
<dbReference type="EMBL" id="CP001738">
    <property type="protein sequence ID" value="ACY95729.1"/>
    <property type="molecule type" value="Genomic_DNA"/>
</dbReference>
<dbReference type="HOGENOM" id="CLU_605382_0_0_11"/>
<dbReference type="KEGG" id="tcu:Tcur_0122"/>
<accession>D1AEB3</accession>
<dbReference type="Proteomes" id="UP000001918">
    <property type="component" value="Chromosome"/>
</dbReference>
<proteinExistence type="predicted"/>
<evidence type="ECO:0000313" key="2">
    <source>
        <dbReference type="Proteomes" id="UP000001918"/>
    </source>
</evidence>
<reference evidence="1 2" key="1">
    <citation type="journal article" date="2011" name="Stand. Genomic Sci.">
        <title>Complete genome sequence of Thermomonospora curvata type strain (B9).</title>
        <authorList>
            <person name="Chertkov O."/>
            <person name="Sikorski J."/>
            <person name="Nolan M."/>
            <person name="Lapidus A."/>
            <person name="Lucas S."/>
            <person name="Del Rio T.G."/>
            <person name="Tice H."/>
            <person name="Cheng J.F."/>
            <person name="Goodwin L."/>
            <person name="Pitluck S."/>
            <person name="Liolios K."/>
            <person name="Ivanova N."/>
            <person name="Mavromatis K."/>
            <person name="Mikhailova N."/>
            <person name="Ovchinnikova G."/>
            <person name="Pati A."/>
            <person name="Chen A."/>
            <person name="Palaniappan K."/>
            <person name="Djao O.D."/>
            <person name="Land M."/>
            <person name="Hauser L."/>
            <person name="Chang Y.J."/>
            <person name="Jeffries C.D."/>
            <person name="Brettin T."/>
            <person name="Han C."/>
            <person name="Detter J.C."/>
            <person name="Rohde M."/>
            <person name="Goker M."/>
            <person name="Woyke T."/>
            <person name="Bristow J."/>
            <person name="Eisen J.A."/>
            <person name="Markowitz V."/>
            <person name="Hugenholtz P."/>
            <person name="Klenk H.P."/>
            <person name="Kyrpides N.C."/>
        </authorList>
    </citation>
    <scope>NUCLEOTIDE SEQUENCE [LARGE SCALE GENOMIC DNA]</scope>
    <source>
        <strain evidence="2">ATCC 19995 / DSM 43183 / JCM 3096 / KCTC 9072 / NBRC 15933 / NCIMB 10081 / Henssen B9</strain>
    </source>
</reference>